<dbReference type="RefSeq" id="WP_377488126.1">
    <property type="nucleotide sequence ID" value="NZ_JBHUOX010000017.1"/>
</dbReference>
<reference evidence="5" key="1">
    <citation type="journal article" date="2019" name="Int. J. Syst. Evol. Microbiol.">
        <title>The Global Catalogue of Microorganisms (GCM) 10K type strain sequencing project: providing services to taxonomists for standard genome sequencing and annotation.</title>
        <authorList>
            <consortium name="The Broad Institute Genomics Platform"/>
            <consortium name="The Broad Institute Genome Sequencing Center for Infectious Disease"/>
            <person name="Wu L."/>
            <person name="Ma J."/>
        </authorList>
    </citation>
    <scope>NUCLEOTIDE SEQUENCE [LARGE SCALE GENOMIC DNA]</scope>
    <source>
        <strain evidence="5">KCTC 23984</strain>
    </source>
</reference>
<dbReference type="GO" id="GO:0008168">
    <property type="term" value="F:methyltransferase activity"/>
    <property type="evidence" value="ECO:0007669"/>
    <property type="project" value="UniProtKB-KW"/>
</dbReference>
<organism evidence="4 5">
    <name type="scientific">Pontibacter toksunensis</name>
    <dbReference type="NCBI Taxonomy" id="1332631"/>
    <lineage>
        <taxon>Bacteria</taxon>
        <taxon>Pseudomonadati</taxon>
        <taxon>Bacteroidota</taxon>
        <taxon>Cytophagia</taxon>
        <taxon>Cytophagales</taxon>
        <taxon>Hymenobacteraceae</taxon>
        <taxon>Pontibacter</taxon>
    </lineage>
</organism>
<sequence>MEESFRNKSTNEEIRQRFDNDVDRFSNLETGQQSTIDAPISLELISDAAKIVNSAATNLLDIGCGAGNYTLRMLAKLPGLNCTLIDLSKPMLDKACSRVQEMTSGNLNAMQGDIRTINLPSAHYDVILAGAVLHHLRGDDDWRLVFEKIYHSLREGGSFWISDLVTHSSEKVSALFQARYGAYLAGIGGTDYRDNVFSYIEKEDSPRPLTFQLDLLKEVGFRHVEVLHKNSCFAAFGGIK</sequence>
<dbReference type="InterPro" id="IPR029063">
    <property type="entry name" value="SAM-dependent_MTases_sf"/>
</dbReference>
<evidence type="ECO:0000313" key="5">
    <source>
        <dbReference type="Proteomes" id="UP001597641"/>
    </source>
</evidence>
<dbReference type="PANTHER" id="PTHR43861:SF1">
    <property type="entry name" value="TRANS-ACONITATE 2-METHYLTRANSFERASE"/>
    <property type="match status" value="1"/>
</dbReference>
<dbReference type="Proteomes" id="UP001597641">
    <property type="component" value="Unassembled WGS sequence"/>
</dbReference>
<name>A0ABW6C036_9BACT</name>
<feature type="domain" description="Methyltransferase" evidence="3">
    <location>
        <begin position="60"/>
        <end position="157"/>
    </location>
</feature>
<evidence type="ECO:0000256" key="1">
    <source>
        <dbReference type="ARBA" id="ARBA00022603"/>
    </source>
</evidence>
<dbReference type="EMBL" id="JBHUOX010000017">
    <property type="protein sequence ID" value="MFD3002542.1"/>
    <property type="molecule type" value="Genomic_DNA"/>
</dbReference>
<evidence type="ECO:0000313" key="4">
    <source>
        <dbReference type="EMBL" id="MFD3002542.1"/>
    </source>
</evidence>
<comment type="caution">
    <text evidence="4">The sequence shown here is derived from an EMBL/GenBank/DDBJ whole genome shotgun (WGS) entry which is preliminary data.</text>
</comment>
<keyword evidence="1 4" id="KW-0489">Methyltransferase</keyword>
<keyword evidence="2" id="KW-0808">Transferase</keyword>
<accession>A0ABW6C036</accession>
<protein>
    <submittedName>
        <fullName evidence="4">Methyltransferase domain-containing protein</fullName>
    </submittedName>
</protein>
<dbReference type="GO" id="GO:0032259">
    <property type="term" value="P:methylation"/>
    <property type="evidence" value="ECO:0007669"/>
    <property type="project" value="UniProtKB-KW"/>
</dbReference>
<proteinExistence type="predicted"/>
<evidence type="ECO:0000256" key="2">
    <source>
        <dbReference type="ARBA" id="ARBA00022679"/>
    </source>
</evidence>
<keyword evidence="5" id="KW-1185">Reference proteome</keyword>
<dbReference type="PANTHER" id="PTHR43861">
    <property type="entry name" value="TRANS-ACONITATE 2-METHYLTRANSFERASE-RELATED"/>
    <property type="match status" value="1"/>
</dbReference>
<gene>
    <name evidence="4" type="ORF">ACFS7Z_19375</name>
</gene>
<evidence type="ECO:0000259" key="3">
    <source>
        <dbReference type="Pfam" id="PF13649"/>
    </source>
</evidence>
<dbReference type="InterPro" id="IPR041698">
    <property type="entry name" value="Methyltransf_25"/>
</dbReference>
<dbReference type="Gene3D" id="3.40.50.150">
    <property type="entry name" value="Vaccinia Virus protein VP39"/>
    <property type="match status" value="1"/>
</dbReference>
<dbReference type="CDD" id="cd02440">
    <property type="entry name" value="AdoMet_MTases"/>
    <property type="match status" value="1"/>
</dbReference>
<dbReference type="SUPFAM" id="SSF53335">
    <property type="entry name" value="S-adenosyl-L-methionine-dependent methyltransferases"/>
    <property type="match status" value="1"/>
</dbReference>
<dbReference type="Pfam" id="PF13649">
    <property type="entry name" value="Methyltransf_25"/>
    <property type="match status" value="1"/>
</dbReference>